<comment type="caution">
    <text evidence="3">The sequence shown here is derived from an EMBL/GenBank/DDBJ whole genome shotgun (WGS) entry which is preliminary data.</text>
</comment>
<dbReference type="InterPro" id="IPR000073">
    <property type="entry name" value="AB_hydrolase_1"/>
</dbReference>
<evidence type="ECO:0000313" key="6">
    <source>
        <dbReference type="Proteomes" id="UP000281098"/>
    </source>
</evidence>
<protein>
    <submittedName>
        <fullName evidence="3">Alpha/beta hydrolase</fullName>
    </submittedName>
</protein>
<dbReference type="PANTHER" id="PTHR43329">
    <property type="entry name" value="EPOXIDE HYDROLASE"/>
    <property type="match status" value="1"/>
</dbReference>
<feature type="domain" description="AB hydrolase-1" evidence="2">
    <location>
        <begin position="34"/>
        <end position="275"/>
    </location>
</feature>
<dbReference type="AlphaFoldDB" id="A0A119TVT8"/>
<evidence type="ECO:0000259" key="2">
    <source>
        <dbReference type="Pfam" id="PF00561"/>
    </source>
</evidence>
<proteinExistence type="predicted"/>
<evidence type="ECO:0000313" key="3">
    <source>
        <dbReference type="EMBL" id="KWA55084.1"/>
    </source>
</evidence>
<evidence type="ECO:0000256" key="1">
    <source>
        <dbReference type="ARBA" id="ARBA00022801"/>
    </source>
</evidence>
<dbReference type="GO" id="GO:0016787">
    <property type="term" value="F:hydrolase activity"/>
    <property type="evidence" value="ECO:0007669"/>
    <property type="project" value="UniProtKB-KW"/>
</dbReference>
<dbReference type="Gene3D" id="3.40.50.1820">
    <property type="entry name" value="alpha/beta hydrolase"/>
    <property type="match status" value="1"/>
</dbReference>
<reference evidence="4 6" key="2">
    <citation type="submission" date="2018-08" db="EMBL/GenBank/DDBJ databases">
        <title>Comparative analysis of Burkholderia isolates from Puerto Rico.</title>
        <authorList>
            <person name="Hall C."/>
            <person name="Sahl J."/>
            <person name="Wagner D."/>
        </authorList>
    </citation>
    <scope>NUCLEOTIDE SEQUENCE [LARGE SCALE GENOMIC DNA]</scope>
    <source>
        <strain evidence="4 6">Bp8966</strain>
    </source>
</reference>
<dbReference type="STRING" id="1503054.WT74_19925"/>
<evidence type="ECO:0000313" key="4">
    <source>
        <dbReference type="EMBL" id="RQY92228.1"/>
    </source>
</evidence>
<reference evidence="3 5" key="1">
    <citation type="submission" date="2015-11" db="EMBL/GenBank/DDBJ databases">
        <title>Expanding the genomic diversity of Burkholderia species for the development of highly accurate diagnostics.</title>
        <authorList>
            <person name="Sahl J."/>
            <person name="Keim P."/>
            <person name="Wagner D."/>
        </authorList>
    </citation>
    <scope>NUCLEOTIDE SEQUENCE [LARGE SCALE GENOMIC DNA]</scope>
    <source>
        <strain evidence="3 5">MSMB1960WGS</strain>
    </source>
</reference>
<dbReference type="PRINTS" id="PR00412">
    <property type="entry name" value="EPOXHYDRLASE"/>
</dbReference>
<evidence type="ECO:0000313" key="5">
    <source>
        <dbReference type="Proteomes" id="UP000068603"/>
    </source>
</evidence>
<organism evidence="3">
    <name type="scientific">Burkholderia stagnalis</name>
    <dbReference type="NCBI Taxonomy" id="1503054"/>
    <lineage>
        <taxon>Bacteria</taxon>
        <taxon>Pseudomonadati</taxon>
        <taxon>Pseudomonadota</taxon>
        <taxon>Betaproteobacteria</taxon>
        <taxon>Burkholderiales</taxon>
        <taxon>Burkholderiaceae</taxon>
        <taxon>Burkholderia</taxon>
        <taxon>Burkholderia cepacia complex</taxon>
    </lineage>
</organism>
<accession>A0A119TVT8</accession>
<dbReference type="EMBL" id="QTPM01000017">
    <property type="protein sequence ID" value="RQY92228.1"/>
    <property type="molecule type" value="Genomic_DNA"/>
</dbReference>
<dbReference type="EMBL" id="LPHB01000072">
    <property type="protein sequence ID" value="KWA55084.1"/>
    <property type="molecule type" value="Genomic_DNA"/>
</dbReference>
<gene>
    <name evidence="4" type="ORF">DF017_15505</name>
    <name evidence="3" type="ORF">WT44_28020</name>
</gene>
<dbReference type="Proteomes" id="UP000068603">
    <property type="component" value="Unassembled WGS sequence"/>
</dbReference>
<dbReference type="Proteomes" id="UP000281098">
    <property type="component" value="Unassembled WGS sequence"/>
</dbReference>
<keyword evidence="6" id="KW-1185">Reference proteome</keyword>
<dbReference type="RefSeq" id="WP_060149265.1">
    <property type="nucleotide sequence ID" value="NZ_LPGD01000045.1"/>
</dbReference>
<dbReference type="InterPro" id="IPR029058">
    <property type="entry name" value="AB_hydrolase_fold"/>
</dbReference>
<dbReference type="InterPro" id="IPR000639">
    <property type="entry name" value="Epox_hydrolase-like"/>
</dbReference>
<dbReference type="Pfam" id="PF00561">
    <property type="entry name" value="Abhydrolase_1"/>
    <property type="match status" value="1"/>
</dbReference>
<dbReference type="SUPFAM" id="SSF53474">
    <property type="entry name" value="alpha/beta-Hydrolases"/>
    <property type="match status" value="1"/>
</dbReference>
<name>A0A119TVT8_9BURK</name>
<keyword evidence="1 3" id="KW-0378">Hydrolase</keyword>
<sequence length="291" mass="31975">MSNQNSSQSAAFAHQYVRIDGHRIHCVTAGSGAPVLLIPGWPQTWYAWRHVMHALAEQGFMAIAVDLPGTGYSDRPDAGYDTGHTAATLHRTMVQLGFDTYLVAGHDVGMWVAYALASDQPDAVRALALTEAVIPGLAPAPPIFVPPADNIFLWHFMFNQLADLPETLIAGRERAYLDFMFDRWSFRRDCVAVDVYAQAYAAPGGLRGGFAYYRAIPETIRQNLARAERKLGMPVLAIGAEHATHDAPLITLRDHAVDLQGIVVPDCGHFIMEEAADAFIGHLLPFLERSR</sequence>